<protein>
    <submittedName>
        <fullName evidence="1">Uncharacterized protein</fullName>
    </submittedName>
</protein>
<organism evidence="1 2">
    <name type="scientific">Alkalibacterium pelagium</name>
    <dbReference type="NCBI Taxonomy" id="426702"/>
    <lineage>
        <taxon>Bacteria</taxon>
        <taxon>Bacillati</taxon>
        <taxon>Bacillota</taxon>
        <taxon>Bacilli</taxon>
        <taxon>Lactobacillales</taxon>
        <taxon>Carnobacteriaceae</taxon>
        <taxon>Alkalibacterium</taxon>
    </lineage>
</organism>
<dbReference type="RefSeq" id="WP_091479749.1">
    <property type="nucleotide sequence ID" value="NZ_BJYC01000004.1"/>
</dbReference>
<accession>A0A1H7IJP4</accession>
<keyword evidence="2" id="KW-1185">Reference proteome</keyword>
<dbReference type="Proteomes" id="UP000199081">
    <property type="component" value="Unassembled WGS sequence"/>
</dbReference>
<proteinExistence type="predicted"/>
<dbReference type="EMBL" id="FNZU01000004">
    <property type="protein sequence ID" value="SEK61770.1"/>
    <property type="molecule type" value="Genomic_DNA"/>
</dbReference>
<evidence type="ECO:0000313" key="1">
    <source>
        <dbReference type="EMBL" id="SEK61770.1"/>
    </source>
</evidence>
<dbReference type="STRING" id="426702.SAMN04488099_104132"/>
<name>A0A1H7IJP4_9LACT</name>
<sequence length="129" mass="15383">MTKQNESIDVHIADLTFTFDYNAKHLDQTFKKADQVTRAVRKIVNQYQTGQISQPQLVEEVNEELESTYDLILGEGAYKQIYEVFPSIISLCIEYPRMMEQIKQKVERKKIRELKRKERLMKKAKRRRS</sequence>
<dbReference type="AlphaFoldDB" id="A0A1H7IJP4"/>
<reference evidence="2" key="1">
    <citation type="submission" date="2016-10" db="EMBL/GenBank/DDBJ databases">
        <authorList>
            <person name="Varghese N."/>
            <person name="Submissions S."/>
        </authorList>
    </citation>
    <scope>NUCLEOTIDE SEQUENCE [LARGE SCALE GENOMIC DNA]</scope>
    <source>
        <strain evidence="2">DSM 19183</strain>
    </source>
</reference>
<gene>
    <name evidence="1" type="ORF">SAMN04488099_104132</name>
</gene>
<evidence type="ECO:0000313" key="2">
    <source>
        <dbReference type="Proteomes" id="UP000199081"/>
    </source>
</evidence>